<keyword evidence="3" id="KW-1185">Reference proteome</keyword>
<name>A0A8T0I5Y8_CERPU</name>
<dbReference type="AlphaFoldDB" id="A0A8T0I5Y8"/>
<reference evidence="2" key="1">
    <citation type="submission" date="2020-06" db="EMBL/GenBank/DDBJ databases">
        <title>WGS assembly of Ceratodon purpureus strain R40.</title>
        <authorList>
            <person name="Carey S.B."/>
            <person name="Jenkins J."/>
            <person name="Shu S."/>
            <person name="Lovell J.T."/>
            <person name="Sreedasyam A."/>
            <person name="Maumus F."/>
            <person name="Tiley G.P."/>
            <person name="Fernandez-Pozo N."/>
            <person name="Barry K."/>
            <person name="Chen C."/>
            <person name="Wang M."/>
            <person name="Lipzen A."/>
            <person name="Daum C."/>
            <person name="Saski C.A."/>
            <person name="Payton A.C."/>
            <person name="Mcbreen J.C."/>
            <person name="Conrad R.E."/>
            <person name="Kollar L.M."/>
            <person name="Olsson S."/>
            <person name="Huttunen S."/>
            <person name="Landis J.B."/>
            <person name="Wickett N.J."/>
            <person name="Johnson M.G."/>
            <person name="Rensing S.A."/>
            <person name="Grimwood J."/>
            <person name="Schmutz J."/>
            <person name="Mcdaniel S.F."/>
        </authorList>
    </citation>
    <scope>NUCLEOTIDE SEQUENCE</scope>
    <source>
        <strain evidence="2">R40</strain>
    </source>
</reference>
<dbReference type="EMBL" id="CM026424">
    <property type="protein sequence ID" value="KAG0578419.1"/>
    <property type="molecule type" value="Genomic_DNA"/>
</dbReference>
<dbReference type="Proteomes" id="UP000822688">
    <property type="component" value="Chromosome 4"/>
</dbReference>
<protein>
    <submittedName>
        <fullName evidence="2">Uncharacterized protein</fullName>
    </submittedName>
</protein>
<sequence>MSMTMAISRALCVLLLLGVAAVSTEAAIIETFNERGCDGNPTNTFKLNGNQCQRFFGQSSVRVTDINSDIRVSIHNQQNCNTASSVGQAFGPLCFNQGATKIQAVFIA</sequence>
<gene>
    <name evidence="2" type="ORF">KC19_4G021300</name>
</gene>
<evidence type="ECO:0000313" key="3">
    <source>
        <dbReference type="Proteomes" id="UP000822688"/>
    </source>
</evidence>
<accession>A0A8T0I5Y8</accession>
<feature type="chain" id="PRO_5035736087" evidence="1">
    <location>
        <begin position="27"/>
        <end position="108"/>
    </location>
</feature>
<feature type="signal peptide" evidence="1">
    <location>
        <begin position="1"/>
        <end position="26"/>
    </location>
</feature>
<keyword evidence="1" id="KW-0732">Signal</keyword>
<organism evidence="2 3">
    <name type="scientific">Ceratodon purpureus</name>
    <name type="common">Fire moss</name>
    <name type="synonym">Dicranum purpureum</name>
    <dbReference type="NCBI Taxonomy" id="3225"/>
    <lineage>
        <taxon>Eukaryota</taxon>
        <taxon>Viridiplantae</taxon>
        <taxon>Streptophyta</taxon>
        <taxon>Embryophyta</taxon>
        <taxon>Bryophyta</taxon>
        <taxon>Bryophytina</taxon>
        <taxon>Bryopsida</taxon>
        <taxon>Dicranidae</taxon>
        <taxon>Pseudoditrichales</taxon>
        <taxon>Ditrichaceae</taxon>
        <taxon>Ceratodon</taxon>
    </lineage>
</organism>
<comment type="caution">
    <text evidence="2">The sequence shown here is derived from an EMBL/GenBank/DDBJ whole genome shotgun (WGS) entry which is preliminary data.</text>
</comment>
<evidence type="ECO:0000313" key="2">
    <source>
        <dbReference type="EMBL" id="KAG0578419.1"/>
    </source>
</evidence>
<proteinExistence type="predicted"/>
<evidence type="ECO:0000256" key="1">
    <source>
        <dbReference type="SAM" id="SignalP"/>
    </source>
</evidence>